<dbReference type="EMBL" id="FOZC01000012">
    <property type="protein sequence ID" value="SFR83197.1"/>
    <property type="molecule type" value="Genomic_DNA"/>
</dbReference>
<feature type="transmembrane region" description="Helical" evidence="1">
    <location>
        <begin position="192"/>
        <end position="212"/>
    </location>
</feature>
<dbReference type="PANTHER" id="PTHR35007">
    <property type="entry name" value="INTEGRAL MEMBRANE PROTEIN-RELATED"/>
    <property type="match status" value="1"/>
</dbReference>
<feature type="transmembrane region" description="Helical" evidence="1">
    <location>
        <begin position="165"/>
        <end position="186"/>
    </location>
</feature>
<keyword evidence="1" id="KW-0812">Transmembrane</keyword>
<dbReference type="eggNOG" id="COG4965">
    <property type="taxonomic scope" value="Bacteria"/>
</dbReference>
<gene>
    <name evidence="3" type="ORF">SAMN02910262_02011</name>
    <name evidence="2" type="ORF">SAMN04487771_104816</name>
</gene>
<evidence type="ECO:0000313" key="4">
    <source>
        <dbReference type="Proteomes" id="UP000199820"/>
    </source>
</evidence>
<sequence length="224" mass="24992">MISYVFYRSVPVFGILLPLSVLRPLFAAKTLGKARRDRLRLEFREGIGAIASALETGASLENAFSLAAEDMKEIYGEDGMIAGEFYRISRQLRMNRTVETLVEGFAERSGVEEIRSFAEILAISKRSQGGTAQIIAHVSGVISGRIRVKEEIENMTAEKRFEQKIMNLIPFGIVIYIDFTSPGFFQVMYTTVAGRVVMTICLIVYAVSWMISDRILRAGQAKCA</sequence>
<organism evidence="2 4">
    <name type="scientific">[Clostridium] aminophilum</name>
    <dbReference type="NCBI Taxonomy" id="1526"/>
    <lineage>
        <taxon>Bacteria</taxon>
        <taxon>Bacillati</taxon>
        <taxon>Bacillota</taxon>
        <taxon>Clostridia</taxon>
        <taxon>Lachnospirales</taxon>
        <taxon>Lachnospiraceae</taxon>
    </lineage>
</organism>
<keyword evidence="1" id="KW-0472">Membrane</keyword>
<dbReference type="EMBL" id="FOIL01000048">
    <property type="protein sequence ID" value="SET81796.1"/>
    <property type="molecule type" value="Genomic_DNA"/>
</dbReference>
<reference evidence="4 5" key="1">
    <citation type="submission" date="2016-10" db="EMBL/GenBank/DDBJ databases">
        <authorList>
            <person name="de Groot N.N."/>
        </authorList>
    </citation>
    <scope>NUCLEOTIDE SEQUENCE [LARGE SCALE GENOMIC DNA]</scope>
    <source>
        <strain evidence="3 5">F</strain>
        <strain evidence="2 4">KH1P1</strain>
    </source>
</reference>
<dbReference type="Proteomes" id="UP000214760">
    <property type="component" value="Unassembled WGS sequence"/>
</dbReference>
<dbReference type="Proteomes" id="UP000199820">
    <property type="component" value="Unassembled WGS sequence"/>
</dbReference>
<evidence type="ECO:0000313" key="5">
    <source>
        <dbReference type="Proteomes" id="UP000214760"/>
    </source>
</evidence>
<keyword evidence="1" id="KW-1133">Transmembrane helix</keyword>
<protein>
    <submittedName>
        <fullName evidence="2">Tight adherence protein B</fullName>
    </submittedName>
</protein>
<evidence type="ECO:0000256" key="1">
    <source>
        <dbReference type="SAM" id="Phobius"/>
    </source>
</evidence>
<dbReference type="PANTHER" id="PTHR35007:SF1">
    <property type="entry name" value="PILUS ASSEMBLY PROTEIN"/>
    <property type="match status" value="1"/>
</dbReference>
<keyword evidence="4" id="KW-1185">Reference proteome</keyword>
<evidence type="ECO:0000313" key="2">
    <source>
        <dbReference type="EMBL" id="SET81796.1"/>
    </source>
</evidence>
<dbReference type="GO" id="GO:0005886">
    <property type="term" value="C:plasma membrane"/>
    <property type="evidence" value="ECO:0007669"/>
    <property type="project" value="UniProtKB-SubCell"/>
</dbReference>
<dbReference type="STRING" id="1526.SAMN02910262_02011"/>
<dbReference type="AlphaFoldDB" id="A0A1I0HD80"/>
<dbReference type="RefSeq" id="WP_242841596.1">
    <property type="nucleotide sequence ID" value="NZ_FOZC01000012.1"/>
</dbReference>
<evidence type="ECO:0000313" key="3">
    <source>
        <dbReference type="EMBL" id="SFR83197.1"/>
    </source>
</evidence>
<feature type="transmembrane region" description="Helical" evidence="1">
    <location>
        <begin position="6"/>
        <end position="26"/>
    </location>
</feature>
<name>A0A1I0HD80_9FIRM</name>
<proteinExistence type="predicted"/>
<accession>A0A1I0HD80</accession>